<dbReference type="Pfam" id="PF21088">
    <property type="entry name" value="MS_channel_1st"/>
    <property type="match status" value="1"/>
</dbReference>
<evidence type="ECO:0000256" key="4">
    <source>
        <dbReference type="ARBA" id="ARBA00022692"/>
    </source>
</evidence>
<evidence type="ECO:0000256" key="7">
    <source>
        <dbReference type="SAM" id="Phobius"/>
    </source>
</evidence>
<evidence type="ECO:0000256" key="1">
    <source>
        <dbReference type="ARBA" id="ARBA00004651"/>
    </source>
</evidence>
<dbReference type="RefSeq" id="WP_114282975.1">
    <property type="nucleotide sequence ID" value="NZ_PSYR01000002.1"/>
</dbReference>
<evidence type="ECO:0000256" key="6">
    <source>
        <dbReference type="ARBA" id="ARBA00023136"/>
    </source>
</evidence>
<comment type="caution">
    <text evidence="10">The sequence shown here is derived from an EMBL/GenBank/DDBJ whole genome shotgun (WGS) entry which is preliminary data.</text>
</comment>
<dbReference type="EMBL" id="PSYR01000002">
    <property type="protein sequence ID" value="RCN56018.1"/>
    <property type="molecule type" value="Genomic_DNA"/>
</dbReference>
<dbReference type="SUPFAM" id="SSF82689">
    <property type="entry name" value="Mechanosensitive channel protein MscS (YggB), C-terminal domain"/>
    <property type="match status" value="1"/>
</dbReference>
<accession>A0A368HCC2</accession>
<dbReference type="Gene3D" id="2.30.30.60">
    <property type="match status" value="1"/>
</dbReference>
<comment type="subcellular location">
    <subcellularLocation>
        <location evidence="1">Cell membrane</location>
        <topology evidence="1">Multi-pass membrane protein</topology>
    </subcellularLocation>
</comment>
<dbReference type="AlphaFoldDB" id="A0A368HCC2"/>
<dbReference type="Proteomes" id="UP000253250">
    <property type="component" value="Unassembled WGS sequence"/>
</dbReference>
<keyword evidence="5 7" id="KW-1133">Transmembrane helix</keyword>
<gene>
    <name evidence="10" type="ORF">C4900_09015</name>
</gene>
<dbReference type="GO" id="GO:0008381">
    <property type="term" value="F:mechanosensitive monoatomic ion channel activity"/>
    <property type="evidence" value="ECO:0007669"/>
    <property type="project" value="UniProtKB-ARBA"/>
</dbReference>
<dbReference type="InterPro" id="IPR010920">
    <property type="entry name" value="LSM_dom_sf"/>
</dbReference>
<sequence>MITYYWQQLGQQLARYRFSGHSALVWIATILVFGAIFALLKAVLRMSQGILRVAAQGGAAWPVFLDKAARQTHSWFLATLAAAAACERLTPPDLSRALVGDIVVTALFVQAALWGHAFIKAGIDHYRAHSQDGERSTVVVAVGLIATILLWLLLTLAALSNLGVNVTALLAGFGVGGVALALAVQSTLADFLASLWILFDKPFVLGDPIAIDTYTGTVERIGLRTTRLRSPSGEQIIISNSDIVKSRMRNYKRMRERTLVSTLYLTYENTHEALARTTTLIEGIVQNDGRARFLRAYFTDYQPQGLIFEVAYSVREEYVDAYRDVQHAINLAIFHAFYEQGIEFAHQPVAHTQPLPDPIAKETS</sequence>
<dbReference type="InterPro" id="IPR011066">
    <property type="entry name" value="MscS_channel_C_sf"/>
</dbReference>
<evidence type="ECO:0000256" key="2">
    <source>
        <dbReference type="ARBA" id="ARBA00008017"/>
    </source>
</evidence>
<dbReference type="Gene3D" id="3.30.70.100">
    <property type="match status" value="1"/>
</dbReference>
<comment type="similarity">
    <text evidence="2">Belongs to the MscS (TC 1.A.23) family.</text>
</comment>
<protein>
    <submittedName>
        <fullName evidence="10">Mechanosensitive ion channel protein MscS</fullName>
    </submittedName>
</protein>
<evidence type="ECO:0000256" key="5">
    <source>
        <dbReference type="ARBA" id="ARBA00022989"/>
    </source>
</evidence>
<dbReference type="InterPro" id="IPR023408">
    <property type="entry name" value="MscS_beta-dom_sf"/>
</dbReference>
<dbReference type="SUPFAM" id="SSF82861">
    <property type="entry name" value="Mechanosensitive channel protein MscS (YggB), transmembrane region"/>
    <property type="match status" value="1"/>
</dbReference>
<feature type="domain" description="Mechanosensitive ion channel MscS" evidence="8">
    <location>
        <begin position="187"/>
        <end position="253"/>
    </location>
</feature>
<keyword evidence="3" id="KW-1003">Cell membrane</keyword>
<feature type="transmembrane region" description="Helical" evidence="7">
    <location>
        <begin position="98"/>
        <end position="119"/>
    </location>
</feature>
<evidence type="ECO:0000259" key="8">
    <source>
        <dbReference type="Pfam" id="PF00924"/>
    </source>
</evidence>
<feature type="transmembrane region" description="Helical" evidence="7">
    <location>
        <begin position="166"/>
        <end position="199"/>
    </location>
</feature>
<evidence type="ECO:0000259" key="9">
    <source>
        <dbReference type="Pfam" id="PF21088"/>
    </source>
</evidence>
<keyword evidence="4 7" id="KW-0812">Transmembrane</keyword>
<dbReference type="OrthoDB" id="9809206at2"/>
<reference evidence="10 11" key="1">
    <citation type="submission" date="2018-02" db="EMBL/GenBank/DDBJ databases">
        <title>Insights into the biology of acidophilic members of the Acidiferrobacteraceae family derived from comparative genomic analyses.</title>
        <authorList>
            <person name="Issotta F."/>
            <person name="Thyssen C."/>
            <person name="Mena C."/>
            <person name="Moya A."/>
            <person name="Bellenberg S."/>
            <person name="Sproer C."/>
            <person name="Covarrubias P.C."/>
            <person name="Sand W."/>
            <person name="Quatrini R."/>
            <person name="Vera M."/>
        </authorList>
    </citation>
    <scope>NUCLEOTIDE SEQUENCE [LARGE SCALE GENOMIC DNA]</scope>
    <source>
        <strain evidence="11">m-1</strain>
    </source>
</reference>
<dbReference type="PANTHER" id="PTHR30566">
    <property type="entry name" value="YNAI-RELATED MECHANOSENSITIVE ION CHANNEL"/>
    <property type="match status" value="1"/>
</dbReference>
<feature type="transmembrane region" description="Helical" evidence="7">
    <location>
        <begin position="139"/>
        <end position="159"/>
    </location>
</feature>
<dbReference type="InterPro" id="IPR049142">
    <property type="entry name" value="MS_channel_1st"/>
</dbReference>
<dbReference type="PANTHER" id="PTHR30566:SF25">
    <property type="entry name" value="INNER MEMBRANE PROTEIN"/>
    <property type="match status" value="1"/>
</dbReference>
<feature type="transmembrane region" description="Helical" evidence="7">
    <location>
        <begin position="23"/>
        <end position="44"/>
    </location>
</feature>
<dbReference type="GO" id="GO:0005886">
    <property type="term" value="C:plasma membrane"/>
    <property type="evidence" value="ECO:0007669"/>
    <property type="project" value="UniProtKB-SubCell"/>
</dbReference>
<keyword evidence="11" id="KW-1185">Reference proteome</keyword>
<dbReference type="SUPFAM" id="SSF50182">
    <property type="entry name" value="Sm-like ribonucleoproteins"/>
    <property type="match status" value="1"/>
</dbReference>
<feature type="domain" description="Mechanosensitive ion channel transmembrane helices 2/3" evidence="9">
    <location>
        <begin position="145"/>
        <end position="185"/>
    </location>
</feature>
<proteinExistence type="inferred from homology"/>
<evidence type="ECO:0000256" key="3">
    <source>
        <dbReference type="ARBA" id="ARBA00022475"/>
    </source>
</evidence>
<dbReference type="Pfam" id="PF00924">
    <property type="entry name" value="MS_channel_2nd"/>
    <property type="match status" value="1"/>
</dbReference>
<dbReference type="InterPro" id="IPR006685">
    <property type="entry name" value="MscS_channel_2nd"/>
</dbReference>
<organism evidence="10 11">
    <name type="scientific">Acidiferrobacter thiooxydans</name>
    <dbReference type="NCBI Taxonomy" id="163359"/>
    <lineage>
        <taxon>Bacteria</taxon>
        <taxon>Pseudomonadati</taxon>
        <taxon>Pseudomonadota</taxon>
        <taxon>Gammaproteobacteria</taxon>
        <taxon>Acidiferrobacterales</taxon>
        <taxon>Acidiferrobacteraceae</taxon>
        <taxon>Acidiferrobacter</taxon>
    </lineage>
</organism>
<evidence type="ECO:0000313" key="11">
    <source>
        <dbReference type="Proteomes" id="UP000253250"/>
    </source>
</evidence>
<dbReference type="Gene3D" id="1.10.287.1260">
    <property type="match status" value="1"/>
</dbReference>
<name>A0A368HCC2_9GAMM</name>
<dbReference type="InterPro" id="IPR011014">
    <property type="entry name" value="MscS_channel_TM-2"/>
</dbReference>
<evidence type="ECO:0000313" key="10">
    <source>
        <dbReference type="EMBL" id="RCN56018.1"/>
    </source>
</evidence>
<keyword evidence="6 7" id="KW-0472">Membrane</keyword>